<proteinExistence type="predicted"/>
<dbReference type="PROSITE" id="PS51257">
    <property type="entry name" value="PROKAR_LIPOPROTEIN"/>
    <property type="match status" value="1"/>
</dbReference>
<dbReference type="RefSeq" id="WP_207025655.1">
    <property type="nucleotide sequence ID" value="NZ_JAFLNM010000001.1"/>
</dbReference>
<keyword evidence="3" id="KW-1185">Reference proteome</keyword>
<gene>
    <name evidence="2" type="ORF">J0654_00385</name>
</gene>
<evidence type="ECO:0000313" key="2">
    <source>
        <dbReference type="EMBL" id="MBO0340076.1"/>
    </source>
</evidence>
<feature type="signal peptide" evidence="1">
    <location>
        <begin position="1"/>
        <end position="19"/>
    </location>
</feature>
<dbReference type="Proteomes" id="UP000664807">
    <property type="component" value="Unassembled WGS sequence"/>
</dbReference>
<feature type="chain" id="PRO_5045952887" description="Lipocalin-like domain-containing protein" evidence="1">
    <location>
        <begin position="20"/>
        <end position="135"/>
    </location>
</feature>
<accession>A0ABS3FBZ0</accession>
<sequence>MGKIVVGLLVLLLSISSCSKDSSKAENIAVDLIGSWSSSNDQVEGKIVSTYTFNDNSTYLFRTDWFGFNGEPKTKLTEFSENSGAFEVERDSLFLGSFSSRYWIKEDVLYLEYITYPADAPVLTQMKYNRIDVPE</sequence>
<evidence type="ECO:0000256" key="1">
    <source>
        <dbReference type="SAM" id="SignalP"/>
    </source>
</evidence>
<reference evidence="2 3" key="1">
    <citation type="submission" date="2021-03" db="EMBL/GenBank/DDBJ databases">
        <title>Muricauda lutimaris sp. nov. and Muricauda ruestringensis sp. nov, two marine members of the Flavobacteriaceae isolated from deep sea sediments of Western Pacific.</title>
        <authorList>
            <person name="Zhao S."/>
            <person name="Liu R."/>
        </authorList>
    </citation>
    <scope>NUCLEOTIDE SEQUENCE [LARGE SCALE GENOMIC DNA]</scope>
    <source>
        <strain evidence="2 3">BC31-3-A3</strain>
    </source>
</reference>
<protein>
    <recommendedName>
        <fullName evidence="4">Lipocalin-like domain-containing protein</fullName>
    </recommendedName>
</protein>
<evidence type="ECO:0008006" key="4">
    <source>
        <dbReference type="Google" id="ProtNLM"/>
    </source>
</evidence>
<name>A0ABS3FBZ0_9FLAO</name>
<keyword evidence="1" id="KW-0732">Signal</keyword>
<comment type="caution">
    <text evidence="2">The sequence shown here is derived from an EMBL/GenBank/DDBJ whole genome shotgun (WGS) entry which is preliminary data.</text>
</comment>
<evidence type="ECO:0000313" key="3">
    <source>
        <dbReference type="Proteomes" id="UP000664807"/>
    </source>
</evidence>
<dbReference type="EMBL" id="JAFLNM010000001">
    <property type="protein sequence ID" value="MBO0340076.1"/>
    <property type="molecule type" value="Genomic_DNA"/>
</dbReference>
<organism evidence="2 3">
    <name type="scientific">Flagellimonas profundi</name>
    <dbReference type="NCBI Taxonomy" id="2915620"/>
    <lineage>
        <taxon>Bacteria</taxon>
        <taxon>Pseudomonadati</taxon>
        <taxon>Bacteroidota</taxon>
        <taxon>Flavobacteriia</taxon>
        <taxon>Flavobacteriales</taxon>
        <taxon>Flavobacteriaceae</taxon>
        <taxon>Flagellimonas</taxon>
    </lineage>
</organism>